<evidence type="ECO:0000256" key="1">
    <source>
        <dbReference type="SAM" id="Phobius"/>
    </source>
</evidence>
<gene>
    <name evidence="2" type="ORF">SAMN04488121_102899</name>
</gene>
<dbReference type="STRING" id="104663.SAMN04488121_102899"/>
<accession>A0A1G7NQX8</accession>
<sequence length="355" mass="41077">MEHVRFSRKLLACLLAGLIVAAVLRRIMDRYFYTWIPPVAIWTLSLSCLLVCLVYAFIWQGQEKKGGNTFDKLIFFQSLIAYALALDLASFGWQKIFHLQMVVPLGILDLPFNSLDGETLTWAYFRRSYPFTVTIAISQMLSAYLLLWQRTRLLGLICMIPILLNIILIDFFYHLPVGVLLHALILMAGVIYLLMQHRGYLMNFFFRTLPTVTFNKRKLYVLRVAIILLPLVLLATYTYPDKHPQFTGKYRVSHLMMNGSPVAAHSTKDSVLTTVYMDWHDDFVLEFNSYNNRYIGTYNYNPATDSLHVQWRYPVAFNTSFSGSLKKTDKKGDYSFVGRIGTDLLEMRLEKLPEP</sequence>
<feature type="transmembrane region" description="Helical" evidence="1">
    <location>
        <begin position="70"/>
        <end position="93"/>
    </location>
</feature>
<feature type="transmembrane region" description="Helical" evidence="1">
    <location>
        <begin position="220"/>
        <end position="239"/>
    </location>
</feature>
<feature type="transmembrane region" description="Helical" evidence="1">
    <location>
        <begin position="129"/>
        <end position="147"/>
    </location>
</feature>
<protein>
    <submittedName>
        <fullName evidence="2">Uncharacterized protein</fullName>
    </submittedName>
</protein>
<dbReference type="EMBL" id="FNBN01000002">
    <property type="protein sequence ID" value="SDF76363.1"/>
    <property type="molecule type" value="Genomic_DNA"/>
</dbReference>
<evidence type="ECO:0000313" key="3">
    <source>
        <dbReference type="Proteomes" id="UP000199045"/>
    </source>
</evidence>
<reference evidence="2 3" key="1">
    <citation type="submission" date="2016-10" db="EMBL/GenBank/DDBJ databases">
        <authorList>
            <person name="de Groot N.N."/>
        </authorList>
    </citation>
    <scope>NUCLEOTIDE SEQUENCE [LARGE SCALE GENOMIC DNA]</scope>
    <source>
        <strain evidence="2 3">DSM 527</strain>
    </source>
</reference>
<evidence type="ECO:0000313" key="2">
    <source>
        <dbReference type="EMBL" id="SDF76363.1"/>
    </source>
</evidence>
<organism evidence="2 3">
    <name type="scientific">Chitinophaga filiformis</name>
    <name type="common">Myxococcus filiformis</name>
    <name type="synonym">Flexibacter filiformis</name>
    <dbReference type="NCBI Taxonomy" id="104663"/>
    <lineage>
        <taxon>Bacteria</taxon>
        <taxon>Pseudomonadati</taxon>
        <taxon>Bacteroidota</taxon>
        <taxon>Chitinophagia</taxon>
        <taxon>Chitinophagales</taxon>
        <taxon>Chitinophagaceae</taxon>
        <taxon>Chitinophaga</taxon>
    </lineage>
</organism>
<dbReference type="RefSeq" id="WP_143011437.1">
    <property type="nucleotide sequence ID" value="NZ_FNBN01000002.1"/>
</dbReference>
<feature type="transmembrane region" description="Helical" evidence="1">
    <location>
        <begin position="35"/>
        <end position="58"/>
    </location>
</feature>
<dbReference type="Proteomes" id="UP000199045">
    <property type="component" value="Unassembled WGS sequence"/>
</dbReference>
<feature type="transmembrane region" description="Helical" evidence="1">
    <location>
        <begin position="154"/>
        <end position="173"/>
    </location>
</feature>
<keyword evidence="1" id="KW-0472">Membrane</keyword>
<proteinExistence type="predicted"/>
<dbReference type="OrthoDB" id="654744at2"/>
<name>A0A1G7NQX8_CHIFI</name>
<keyword evidence="1" id="KW-0812">Transmembrane</keyword>
<feature type="transmembrane region" description="Helical" evidence="1">
    <location>
        <begin position="179"/>
        <end position="195"/>
    </location>
</feature>
<dbReference type="AlphaFoldDB" id="A0A1G7NQX8"/>
<keyword evidence="1" id="KW-1133">Transmembrane helix</keyword>